<proteinExistence type="predicted"/>
<reference evidence="2" key="2">
    <citation type="submission" date="2019-05" db="EMBL/GenBank/DDBJ databases">
        <title>Unravelling the molecular evolution of spider venoms.</title>
        <authorList>
            <person name="Pineda S."/>
        </authorList>
    </citation>
    <scope>NUCLEOTIDE SEQUENCE</scope>
</reference>
<evidence type="ECO:0000256" key="1">
    <source>
        <dbReference type="SAM" id="SignalP"/>
    </source>
</evidence>
<feature type="signal peptide" evidence="1">
    <location>
        <begin position="1"/>
        <end position="19"/>
    </location>
</feature>
<organism evidence="2">
    <name type="scientific">Heteropoda jugulans</name>
    <dbReference type="NCBI Taxonomy" id="1358901"/>
    <lineage>
        <taxon>Eukaryota</taxon>
        <taxon>Metazoa</taxon>
        <taxon>Ecdysozoa</taxon>
        <taxon>Arthropoda</taxon>
        <taxon>Chelicerata</taxon>
        <taxon>Arachnida</taxon>
        <taxon>Araneae</taxon>
        <taxon>Araneomorphae</taxon>
        <taxon>Entelegynae</taxon>
        <taxon>Dionycha</taxon>
        <taxon>Sparassidae</taxon>
        <taxon>Heteropoda</taxon>
    </lineage>
</organism>
<evidence type="ECO:0000313" key="2">
    <source>
        <dbReference type="EMBL" id="SNX37699.1"/>
    </source>
</evidence>
<name>A0A4Q8KD34_9ARAC</name>
<protein>
    <submittedName>
        <fullName evidence="2">U47-Sparatoxin-Hju1a_1</fullName>
    </submittedName>
</protein>
<dbReference type="AlphaFoldDB" id="A0A4Q8KD34"/>
<feature type="chain" id="PRO_5020444391" evidence="1">
    <location>
        <begin position="20"/>
        <end position="90"/>
    </location>
</feature>
<accession>A0A4Q8KD34</accession>
<reference evidence="2" key="1">
    <citation type="submission" date="2017-05" db="EMBL/GenBank/DDBJ databases">
        <authorList>
            <person name="QRISCLOUD D."/>
        </authorList>
    </citation>
    <scope>NUCLEOTIDE SEQUENCE</scope>
</reference>
<sequence length="90" mass="9754">MKYLLGLTILIAVAHFGCAQMQCSPPRCPSGCRIEYFYNGRCPGCDCRSTVGNFRVESSATHRGVTVVAQFNILVDHALDVSAATVETEV</sequence>
<dbReference type="EMBL" id="HAHI01000739">
    <property type="protein sequence ID" value="SNX37699.1"/>
    <property type="molecule type" value="Transcribed_RNA"/>
</dbReference>
<keyword evidence="1" id="KW-0732">Signal</keyword>